<accession>A0AAT9JA23</accession>
<evidence type="ECO:0000313" key="3">
    <source>
        <dbReference type="EMBL" id="DBA52149.1"/>
    </source>
</evidence>
<proteinExistence type="predicted"/>
<sequence>MHKRANKLKDEIGSNQWTENAEHSIEEKVYKERYPDRD</sequence>
<dbReference type="EMBL" id="BK067791">
    <property type="protein sequence ID" value="DBA52149.1"/>
    <property type="molecule type" value="Genomic_DNA"/>
</dbReference>
<dbReference type="EMBL" id="BK067783">
    <property type="protein sequence ID" value="DBA51752.1"/>
    <property type="molecule type" value="Genomic_DNA"/>
</dbReference>
<evidence type="ECO:0000256" key="1">
    <source>
        <dbReference type="SAM" id="MobiDB-lite"/>
    </source>
</evidence>
<evidence type="ECO:0000313" key="2">
    <source>
        <dbReference type="EMBL" id="DBA51752.1"/>
    </source>
</evidence>
<name>A0AAT9JA23_9VIRU</name>
<organism evidence="2">
    <name type="scientific">Nitrosopumilaceae spindle-shaped virus</name>
    <dbReference type="NCBI Taxonomy" id="3065433"/>
    <lineage>
        <taxon>Viruses</taxon>
    </lineage>
</organism>
<reference evidence="2" key="2">
    <citation type="submission" date="2024-03" db="EMBL/GenBank/DDBJ databases">
        <authorList>
            <person name="Ni Y."/>
            <person name="Xu T."/>
            <person name="Yan S."/>
            <person name="Chen L."/>
            <person name="Wang Y."/>
        </authorList>
    </citation>
    <scope>NUCLEOTIDE SEQUENCE</scope>
    <source>
        <strain evidence="3">NTT1</strain>
        <strain evidence="2">NTT2</strain>
    </source>
</reference>
<protein>
    <submittedName>
        <fullName evidence="2">ORF53</fullName>
    </submittedName>
    <submittedName>
        <fullName evidence="3">ORF8</fullName>
    </submittedName>
</protein>
<reference evidence="2" key="1">
    <citation type="journal article" date="2024" name="Environ. Microbiol. Rep.">
        <title>Hiding in plain sight: The discovery of complete genomes of 11 hypothetical spindle-shaped viruses that putatively infect mesophilic ammonia-oxidizing archaea.</title>
        <authorList>
            <person name="Ni Y."/>
            <person name="Xu T."/>
            <person name="Yan S."/>
            <person name="Chen L."/>
            <person name="Wang Y."/>
        </authorList>
    </citation>
    <scope>NUCLEOTIDE SEQUENCE</scope>
    <source>
        <strain evidence="3">NTT1</strain>
        <strain evidence="2">NTT2</strain>
    </source>
</reference>
<feature type="region of interest" description="Disordered" evidence="1">
    <location>
        <begin position="1"/>
        <end position="38"/>
    </location>
</feature>
<feature type="compositionally biased region" description="Basic and acidic residues" evidence="1">
    <location>
        <begin position="20"/>
        <end position="38"/>
    </location>
</feature>